<dbReference type="InterPro" id="IPR056640">
    <property type="entry name" value="DUF7738"/>
</dbReference>
<comment type="caution">
    <text evidence="2">The sequence shown here is derived from an EMBL/GenBank/DDBJ whole genome shotgun (WGS) entry which is preliminary data.</text>
</comment>
<keyword evidence="3" id="KW-1185">Reference proteome</keyword>
<dbReference type="AlphaFoldDB" id="A0A6V6Z3C8"/>
<name>A0A6V6Z3C8_9FLAO</name>
<evidence type="ECO:0000259" key="1">
    <source>
        <dbReference type="Pfam" id="PF24880"/>
    </source>
</evidence>
<evidence type="ECO:0000313" key="2">
    <source>
        <dbReference type="EMBL" id="CAD0006290.1"/>
    </source>
</evidence>
<feature type="domain" description="DUF7738" evidence="1">
    <location>
        <begin position="29"/>
        <end position="178"/>
    </location>
</feature>
<proteinExistence type="predicted"/>
<gene>
    <name evidence="2" type="ORF">FLAT13_03245</name>
</gene>
<evidence type="ECO:0000313" key="3">
    <source>
        <dbReference type="Proteomes" id="UP000530060"/>
    </source>
</evidence>
<dbReference type="EMBL" id="CAIJDP010000078">
    <property type="protein sequence ID" value="CAD0006290.1"/>
    <property type="molecule type" value="Genomic_DNA"/>
</dbReference>
<organism evidence="2 3">
    <name type="scientific">Flavobacterium salmonis</name>
    <dbReference type="NCBI Taxonomy" id="2654844"/>
    <lineage>
        <taxon>Bacteria</taxon>
        <taxon>Pseudomonadati</taxon>
        <taxon>Bacteroidota</taxon>
        <taxon>Flavobacteriia</taxon>
        <taxon>Flavobacteriales</taxon>
        <taxon>Flavobacteriaceae</taxon>
        <taxon>Flavobacterium</taxon>
    </lineage>
</organism>
<dbReference type="Pfam" id="PF24880">
    <property type="entry name" value="DUF7738"/>
    <property type="match status" value="1"/>
</dbReference>
<dbReference type="Proteomes" id="UP000530060">
    <property type="component" value="Unassembled WGS sequence"/>
</dbReference>
<reference evidence="2 3" key="1">
    <citation type="submission" date="2020-06" db="EMBL/GenBank/DDBJ databases">
        <authorList>
            <person name="Criscuolo A."/>
        </authorList>
    </citation>
    <scope>NUCLEOTIDE SEQUENCE [LARGE SCALE GENOMIC DNA]</scope>
    <source>
        <strain evidence="3">CIP 111411</strain>
    </source>
</reference>
<accession>A0A6V6Z3C8</accession>
<dbReference type="RefSeq" id="WP_180909582.1">
    <property type="nucleotide sequence ID" value="NZ_CAIJDP010000078.1"/>
</dbReference>
<sequence length="264" mass="30750">MKQLAILLLSTIFMQCQTPKKEFMPETDFYISEHSITYKNKELPFGKPVAEWVKNFGKYSRIHHTSVYIWDDLGIYVSESDKDNSIDELHIFFMNLDSPLGQMGKLQEAKGRVSVAFIKDKDKDKNVDLYDEDYKKEKYERIEKRNTIGSEAPKNFIYPFKIYSKSLNIEGAAVKAGMKVCDINKKREAADLPVIKYYDADLNSKHEDGSVTTLSNGYFTTFNGFLTPDEQAKADFYNIMYRQTEGEIEYIRIVHDKGQEYFKF</sequence>
<protein>
    <recommendedName>
        <fullName evidence="1">DUF7738 domain-containing protein</fullName>
    </recommendedName>
</protein>